<dbReference type="eggNOG" id="ENOG5034358">
    <property type="taxonomic scope" value="Bacteria"/>
</dbReference>
<protein>
    <recommendedName>
        <fullName evidence="4">DUF732 domain-containing protein</fullName>
    </recommendedName>
</protein>
<feature type="chain" id="PRO_5003979770" description="DUF732 domain-containing protein" evidence="1">
    <location>
        <begin position="30"/>
        <end position="180"/>
    </location>
</feature>
<feature type="signal peptide" evidence="1">
    <location>
        <begin position="1"/>
        <end position="29"/>
    </location>
</feature>
<dbReference type="STRING" id="1121927.GOHSU_22_00030"/>
<dbReference type="Proteomes" id="UP000053405">
    <property type="component" value="Unassembled WGS sequence"/>
</dbReference>
<gene>
    <name evidence="2" type="ORF">GOHSU_22_00030</name>
</gene>
<sequence>MTRRRRWVVAGAAVLPLTAMLLVSTPAQAFPQGLVPGAVFAGGIPNTTVVDTDDLAEQQKRTPPGPQMQKDVPGPLPADEMIEPGAPMPVPNGAFGYLATRNATLWLAAQRPGDAIRALPVPPQYRAANDALARQMGRELTAAVRTPGACLQIIIDPHSSAGNLFDYGVWSVDRQYCPRS</sequence>
<comment type="caution">
    <text evidence="2">The sequence shown here is derived from an EMBL/GenBank/DDBJ whole genome shotgun (WGS) entry which is preliminary data.</text>
</comment>
<dbReference type="PROSITE" id="PS51318">
    <property type="entry name" value="TAT"/>
    <property type="match status" value="1"/>
</dbReference>
<proteinExistence type="predicted"/>
<keyword evidence="1" id="KW-0732">Signal</keyword>
<evidence type="ECO:0000313" key="2">
    <source>
        <dbReference type="EMBL" id="GAC57543.1"/>
    </source>
</evidence>
<dbReference type="OrthoDB" id="4578557at2"/>
<keyword evidence="3" id="KW-1185">Reference proteome</keyword>
<accession>L7LBZ4</accession>
<dbReference type="InterPro" id="IPR006311">
    <property type="entry name" value="TAT_signal"/>
</dbReference>
<reference evidence="2 3" key="1">
    <citation type="submission" date="2012-12" db="EMBL/GenBank/DDBJ databases">
        <title>Whole genome shotgun sequence of Gordonia hirsuta NBRC 16056.</title>
        <authorList>
            <person name="Isaki-Nakamura S."/>
            <person name="Hosoyama A."/>
            <person name="Tsuchikane K."/>
            <person name="Katsumata H."/>
            <person name="Baba S."/>
            <person name="Yamazaki S."/>
            <person name="Fujita N."/>
        </authorList>
    </citation>
    <scope>NUCLEOTIDE SEQUENCE [LARGE SCALE GENOMIC DNA]</scope>
    <source>
        <strain evidence="2 3">NBRC 16056</strain>
    </source>
</reference>
<evidence type="ECO:0000256" key="1">
    <source>
        <dbReference type="SAM" id="SignalP"/>
    </source>
</evidence>
<dbReference type="AlphaFoldDB" id="L7LBZ4"/>
<dbReference type="RefSeq" id="WP_005939856.1">
    <property type="nucleotide sequence ID" value="NZ_ATVK01000050.1"/>
</dbReference>
<evidence type="ECO:0000313" key="3">
    <source>
        <dbReference type="Proteomes" id="UP000053405"/>
    </source>
</evidence>
<evidence type="ECO:0008006" key="4">
    <source>
        <dbReference type="Google" id="ProtNLM"/>
    </source>
</evidence>
<organism evidence="2 3">
    <name type="scientific">Gordonia hirsuta DSM 44140 = NBRC 16056</name>
    <dbReference type="NCBI Taxonomy" id="1121927"/>
    <lineage>
        <taxon>Bacteria</taxon>
        <taxon>Bacillati</taxon>
        <taxon>Actinomycetota</taxon>
        <taxon>Actinomycetes</taxon>
        <taxon>Mycobacteriales</taxon>
        <taxon>Gordoniaceae</taxon>
        <taxon>Gordonia</taxon>
    </lineage>
</organism>
<name>L7LBZ4_9ACTN</name>
<dbReference type="EMBL" id="BANT01000022">
    <property type="protein sequence ID" value="GAC57543.1"/>
    <property type="molecule type" value="Genomic_DNA"/>
</dbReference>